<feature type="compositionally biased region" description="Low complexity" evidence="6">
    <location>
        <begin position="433"/>
        <end position="448"/>
    </location>
</feature>
<keyword evidence="2 4" id="KW-0863">Zinc-finger</keyword>
<dbReference type="STRING" id="41875.K8EFR5"/>
<dbReference type="eggNOG" id="KOG0825">
    <property type="taxonomic scope" value="Eukaryota"/>
</dbReference>
<accession>K8EFR5</accession>
<evidence type="ECO:0000313" key="8">
    <source>
        <dbReference type="EMBL" id="CCO16856.1"/>
    </source>
</evidence>
<feature type="domain" description="PHD-type" evidence="7">
    <location>
        <begin position="539"/>
        <end position="586"/>
    </location>
</feature>
<feature type="compositionally biased region" description="Low complexity" evidence="6">
    <location>
        <begin position="316"/>
        <end position="325"/>
    </location>
</feature>
<keyword evidence="9" id="KW-1185">Reference proteome</keyword>
<dbReference type="AlphaFoldDB" id="K8EFR5"/>
<evidence type="ECO:0000256" key="1">
    <source>
        <dbReference type="ARBA" id="ARBA00022723"/>
    </source>
</evidence>
<dbReference type="Gene3D" id="2.30.30.1150">
    <property type="match status" value="1"/>
</dbReference>
<feature type="compositionally biased region" description="Low complexity" evidence="6">
    <location>
        <begin position="38"/>
        <end position="55"/>
    </location>
</feature>
<sequence length="586" mass="65061">MSSPLLENVVKAVSPSMHAKLYPLSSSSFNTTHEKTKSSSPLSSNLISSSSGKKNSVARKTTSFSSGGGEKKIKKIKKSVKEDSSEDEEDDDEPQCTPEKEEVNEILPKSPHKSALKPLELRLAARFGQDSPRRKSISFANEEEFQVKLIPKNQTGTPEVTCMISGSMKRKVGEAERLAQESWGLSVLSGKRERKPSRISFTCNKNTNTTASTTTPTSSNEDKENENNDKNNNNNKKPRRSSVSFKPACSDDEDTTPPTRKSGARKVQDTPATKKSHNTNNNNSNMTPSPNSSIETNKTNKTAPLTSGGLKSRPQAPNNTPANTNGNEIFNLEGFDLFRSTPNAKAIRDALFETKEEDAKDDIAATKCLNDCEKLLKSQPPAMELAQALEKLAEPQVTPGRAVMEWLSDAENHSNEDENEEEEEFDEGKENAKTPPSSTKSSNKSPATLCIKAKKSKKMSKKMKKNKKEKSMSYALALKFEQLHNALEQTQLALLKERKKTMKLRKLLLEAAERENNKEERKVSTKSLTEEKTEKKKNDTTCVMCNEINDTVKVTMRCVKCNCFAHGKCCKPALRRAPKEWTCPKC</sequence>
<feature type="region of interest" description="Disordered" evidence="6">
    <location>
        <begin position="178"/>
        <end position="327"/>
    </location>
</feature>
<feature type="compositionally biased region" description="Acidic residues" evidence="6">
    <location>
        <begin position="417"/>
        <end position="427"/>
    </location>
</feature>
<evidence type="ECO:0000256" key="6">
    <source>
        <dbReference type="SAM" id="MobiDB-lite"/>
    </source>
</evidence>
<dbReference type="KEGG" id="bpg:Bathy05g04790"/>
<feature type="compositionally biased region" description="Basic and acidic residues" evidence="6">
    <location>
        <begin position="220"/>
        <end position="229"/>
    </location>
</feature>
<evidence type="ECO:0000256" key="4">
    <source>
        <dbReference type="PROSITE-ProRule" id="PRU00146"/>
    </source>
</evidence>
<keyword evidence="3" id="KW-0862">Zinc</keyword>
<feature type="region of interest" description="Disordered" evidence="6">
    <location>
        <begin position="14"/>
        <end position="116"/>
    </location>
</feature>
<evidence type="ECO:0000256" key="2">
    <source>
        <dbReference type="ARBA" id="ARBA00022771"/>
    </source>
</evidence>
<dbReference type="GO" id="GO:0008270">
    <property type="term" value="F:zinc ion binding"/>
    <property type="evidence" value="ECO:0007669"/>
    <property type="project" value="UniProtKB-KW"/>
</dbReference>
<feature type="coiled-coil region" evidence="5">
    <location>
        <begin position="502"/>
        <end position="529"/>
    </location>
</feature>
<evidence type="ECO:0000259" key="7">
    <source>
        <dbReference type="PROSITE" id="PS50016"/>
    </source>
</evidence>
<feature type="compositionally biased region" description="Low complexity" evidence="6">
    <location>
        <begin position="202"/>
        <end position="219"/>
    </location>
</feature>
<reference evidence="8 9" key="1">
    <citation type="submission" date="2011-10" db="EMBL/GenBank/DDBJ databases">
        <authorList>
            <person name="Genoscope - CEA"/>
        </authorList>
    </citation>
    <scope>NUCLEOTIDE SEQUENCE [LARGE SCALE GENOMIC DNA]</scope>
    <source>
        <strain evidence="8 9">RCC 1105</strain>
    </source>
</reference>
<dbReference type="RefSeq" id="XP_007513298.1">
    <property type="nucleotide sequence ID" value="XM_007513236.1"/>
</dbReference>
<gene>
    <name evidence="8" type="ORF">Bathy05g04790</name>
</gene>
<name>K8EFR5_9CHLO</name>
<keyword evidence="1" id="KW-0479">Metal-binding</keyword>
<dbReference type="Proteomes" id="UP000198341">
    <property type="component" value="Chromosome 5"/>
</dbReference>
<dbReference type="InterPro" id="IPR019787">
    <property type="entry name" value="Znf_PHD-finger"/>
</dbReference>
<feature type="compositionally biased region" description="Acidic residues" evidence="6">
    <location>
        <begin position="84"/>
        <end position="94"/>
    </location>
</feature>
<evidence type="ECO:0000256" key="5">
    <source>
        <dbReference type="SAM" id="Coils"/>
    </source>
</evidence>
<feature type="compositionally biased region" description="Polar residues" evidence="6">
    <location>
        <begin position="294"/>
        <end position="305"/>
    </location>
</feature>
<dbReference type="SUPFAM" id="SSF57903">
    <property type="entry name" value="FYVE/PHD zinc finger"/>
    <property type="match status" value="1"/>
</dbReference>
<organism evidence="8 9">
    <name type="scientific">Bathycoccus prasinos</name>
    <dbReference type="NCBI Taxonomy" id="41875"/>
    <lineage>
        <taxon>Eukaryota</taxon>
        <taxon>Viridiplantae</taxon>
        <taxon>Chlorophyta</taxon>
        <taxon>Mamiellophyceae</taxon>
        <taxon>Mamiellales</taxon>
        <taxon>Bathycoccaceae</taxon>
        <taxon>Bathycoccus</taxon>
    </lineage>
</organism>
<feature type="compositionally biased region" description="Low complexity" evidence="6">
    <location>
        <begin position="278"/>
        <end position="293"/>
    </location>
</feature>
<keyword evidence="5" id="KW-0175">Coiled coil</keyword>
<proteinExistence type="predicted"/>
<evidence type="ECO:0000313" key="9">
    <source>
        <dbReference type="Proteomes" id="UP000198341"/>
    </source>
</evidence>
<dbReference type="CDD" id="cd15489">
    <property type="entry name" value="PHD_SF"/>
    <property type="match status" value="1"/>
</dbReference>
<feature type="compositionally biased region" description="Basic residues" evidence="6">
    <location>
        <begin position="452"/>
        <end position="468"/>
    </location>
</feature>
<protein>
    <recommendedName>
        <fullName evidence="7">PHD-type domain-containing protein</fullName>
    </recommendedName>
</protein>
<dbReference type="InterPro" id="IPR011011">
    <property type="entry name" value="Znf_FYVE_PHD"/>
</dbReference>
<dbReference type="EMBL" id="FO082274">
    <property type="protein sequence ID" value="CCO16856.1"/>
    <property type="molecule type" value="Genomic_DNA"/>
</dbReference>
<dbReference type="GeneID" id="19015982"/>
<dbReference type="PROSITE" id="PS50016">
    <property type="entry name" value="ZF_PHD_2"/>
    <property type="match status" value="1"/>
</dbReference>
<feature type="region of interest" description="Disordered" evidence="6">
    <location>
        <begin position="411"/>
        <end position="468"/>
    </location>
</feature>
<evidence type="ECO:0000256" key="3">
    <source>
        <dbReference type="ARBA" id="ARBA00022833"/>
    </source>
</evidence>